<reference evidence="1" key="1">
    <citation type="submission" date="2017-02" db="EMBL/GenBank/DDBJ databases">
        <title>Draft Genome Sequence of the Salt Water Bacterium Oceanospirillum linum ATCC 11336.</title>
        <authorList>
            <person name="Trachtenberg A.M."/>
            <person name="Carney J.G."/>
            <person name="Linnane J.D."/>
            <person name="Rheaume B.A."/>
            <person name="Pitts N.L."/>
            <person name="Mykles D.L."/>
            <person name="Maclea K.S."/>
        </authorList>
    </citation>
    <scope>NUCLEOTIDE SEQUENCE [LARGE SCALE GENOMIC DNA]</scope>
    <source>
        <strain evidence="1">ATCC 11336</strain>
    </source>
</reference>
<accession>A0A1T1HDH4</accession>
<dbReference type="Proteomes" id="UP000190064">
    <property type="component" value="Unassembled WGS sequence"/>
</dbReference>
<proteinExistence type="predicted"/>
<dbReference type="RefSeq" id="WP_078319125.1">
    <property type="nucleotide sequence ID" value="NZ_FXTS01000002.1"/>
</dbReference>
<dbReference type="EMBL" id="MTSD02000002">
    <property type="protein sequence ID" value="OOV87780.1"/>
    <property type="molecule type" value="Genomic_DNA"/>
</dbReference>
<dbReference type="AlphaFoldDB" id="A0A1T1HDH4"/>
<dbReference type="InterPro" id="IPR021927">
    <property type="entry name" value="DUF3540"/>
</dbReference>
<comment type="caution">
    <text evidence="1">The sequence shown here is derived from an EMBL/GenBank/DDBJ whole genome shotgun (WGS) entry which is preliminary data.</text>
</comment>
<name>A0A1T1HDH4_OCELI</name>
<keyword evidence="2" id="KW-1185">Reference proteome</keyword>
<gene>
    <name evidence="1" type="ORF">BTA35_0207170</name>
</gene>
<evidence type="ECO:0008006" key="3">
    <source>
        <dbReference type="Google" id="ProtNLM"/>
    </source>
</evidence>
<protein>
    <recommendedName>
        <fullName evidence="3">DUF3540 domain-containing protein</fullName>
    </recommendedName>
</protein>
<evidence type="ECO:0000313" key="1">
    <source>
        <dbReference type="EMBL" id="OOV87780.1"/>
    </source>
</evidence>
<organism evidence="1 2">
    <name type="scientific">Oceanospirillum linum</name>
    <dbReference type="NCBI Taxonomy" id="966"/>
    <lineage>
        <taxon>Bacteria</taxon>
        <taxon>Pseudomonadati</taxon>
        <taxon>Pseudomonadota</taxon>
        <taxon>Gammaproteobacteria</taxon>
        <taxon>Oceanospirillales</taxon>
        <taxon>Oceanospirillaceae</taxon>
        <taxon>Oceanospirillum</taxon>
    </lineage>
</organism>
<evidence type="ECO:0000313" key="2">
    <source>
        <dbReference type="Proteomes" id="UP000190064"/>
    </source>
</evidence>
<sequence length="230" mass="25374">MSIYSENRSAEHKASPAAHPVLLHGHKLMTADVITVSSDNAARLMLNTPIGVIKAQVAFSCHTQPEEGDTVLLADVDAGYFVTDILTRQNPSPAKQSFPQGVELKSGKKISLESHEEIAINSVGKTSVTAADFSLAALKSRVRILDLVAQISEFKGRFTKLSWISDWAEQRASTFRQRFKRSDRKVEEQDVQKAGSLIQQVNKTASLRAEHTIIKARKDVQVDGKRIHMG</sequence>
<dbReference type="Pfam" id="PF12059">
    <property type="entry name" value="DUF3540"/>
    <property type="match status" value="1"/>
</dbReference>